<name>A0A1G8HX48_9MICC</name>
<sequence>MERHNRCVLPTQRGVSGEDDDGGAPGIGHRRPSVANSMHIEIWSDVKCPWCFVGKRRFEKALADFPHRESVEVTWKSFQLDPNLPEHYDGTEQQYLAERKGIAPEQVRQMWNQLTTSAADVGVNFDFDSVVVGNSFTAHRFLHLAKSLGKGNEAKEAILSAHFEQGLDTSDVEVLVTLGTDLGIDEQSVRDTIAGDRFADDVRRDINEAQTLGVSGVPFFVIDRKYGISGAQPVELFRQALDQAWQEAHPLVPVSATPDGEACGPDGC</sequence>
<dbReference type="SUPFAM" id="SSF52833">
    <property type="entry name" value="Thioredoxin-like"/>
    <property type="match status" value="1"/>
</dbReference>
<evidence type="ECO:0000313" key="4">
    <source>
        <dbReference type="Proteomes" id="UP000199258"/>
    </source>
</evidence>
<dbReference type="CDD" id="cd03024">
    <property type="entry name" value="DsbA_FrnE"/>
    <property type="match status" value="1"/>
</dbReference>
<feature type="domain" description="DSBA-like thioredoxin" evidence="2">
    <location>
        <begin position="40"/>
        <end position="241"/>
    </location>
</feature>
<evidence type="ECO:0000313" key="3">
    <source>
        <dbReference type="EMBL" id="SDI11040.1"/>
    </source>
</evidence>
<dbReference type="Pfam" id="PF01323">
    <property type="entry name" value="DSBA"/>
    <property type="match status" value="1"/>
</dbReference>
<evidence type="ECO:0000256" key="1">
    <source>
        <dbReference type="SAM" id="MobiDB-lite"/>
    </source>
</evidence>
<dbReference type="PANTHER" id="PTHR13887:SF41">
    <property type="entry name" value="THIOREDOXIN SUPERFAMILY PROTEIN"/>
    <property type="match status" value="1"/>
</dbReference>
<reference evidence="3 4" key="1">
    <citation type="submission" date="2016-10" db="EMBL/GenBank/DDBJ databases">
        <authorList>
            <person name="de Groot N.N."/>
        </authorList>
    </citation>
    <scope>NUCLEOTIDE SEQUENCE [LARGE SCALE GENOMIC DNA]</scope>
    <source>
        <strain evidence="3 4">NP_1H</strain>
    </source>
</reference>
<dbReference type="AlphaFoldDB" id="A0A1G8HX48"/>
<dbReference type="Gene3D" id="3.40.30.10">
    <property type="entry name" value="Glutaredoxin"/>
    <property type="match status" value="1"/>
</dbReference>
<protein>
    <submittedName>
        <fullName evidence="3">Predicted dithiol-disulfide isomerase, DsbA family</fullName>
    </submittedName>
</protein>
<keyword evidence="4" id="KW-1185">Reference proteome</keyword>
<dbReference type="InterPro" id="IPR036249">
    <property type="entry name" value="Thioredoxin-like_sf"/>
</dbReference>
<dbReference type="EMBL" id="FNDT01000006">
    <property type="protein sequence ID" value="SDI11040.1"/>
    <property type="molecule type" value="Genomic_DNA"/>
</dbReference>
<dbReference type="Proteomes" id="UP000199258">
    <property type="component" value="Unassembled WGS sequence"/>
</dbReference>
<keyword evidence="3" id="KW-0413">Isomerase</keyword>
<evidence type="ECO:0000259" key="2">
    <source>
        <dbReference type="Pfam" id="PF01323"/>
    </source>
</evidence>
<proteinExistence type="predicted"/>
<accession>A0A1G8HX48</accession>
<dbReference type="InterPro" id="IPR001853">
    <property type="entry name" value="DSBA-like_thioredoxin_dom"/>
</dbReference>
<dbReference type="GO" id="GO:0016853">
    <property type="term" value="F:isomerase activity"/>
    <property type="evidence" value="ECO:0007669"/>
    <property type="project" value="UniProtKB-KW"/>
</dbReference>
<dbReference type="PANTHER" id="PTHR13887">
    <property type="entry name" value="GLUTATHIONE S-TRANSFERASE KAPPA"/>
    <property type="match status" value="1"/>
</dbReference>
<dbReference type="STRING" id="335973.SAMN04488693_10650"/>
<organism evidence="3 4">
    <name type="scientific">Arthrobacter subterraneus</name>
    <dbReference type="NCBI Taxonomy" id="335973"/>
    <lineage>
        <taxon>Bacteria</taxon>
        <taxon>Bacillati</taxon>
        <taxon>Actinomycetota</taxon>
        <taxon>Actinomycetes</taxon>
        <taxon>Micrococcales</taxon>
        <taxon>Micrococcaceae</taxon>
        <taxon>Arthrobacter</taxon>
    </lineage>
</organism>
<feature type="region of interest" description="Disordered" evidence="1">
    <location>
        <begin position="1"/>
        <end position="31"/>
    </location>
</feature>
<dbReference type="GO" id="GO:0016491">
    <property type="term" value="F:oxidoreductase activity"/>
    <property type="evidence" value="ECO:0007669"/>
    <property type="project" value="InterPro"/>
</dbReference>
<gene>
    <name evidence="3" type="ORF">SAMN04488693_10650</name>
</gene>